<dbReference type="Proteomes" id="UP000186720">
    <property type="component" value="Unassembled WGS sequence"/>
</dbReference>
<sequence length="581" mass="64717">MENRSITVYYKNEIMRYHVLATDYDGTLATDEWVLAEVIVALKKLKASGRKIIMVTGRELNDLQRVFPEYGMFDCIVAENGAVIFNPATLQVRLLGKRPPDIFINKLKELKVSPISTGRVIVATWEPHQATILNAIKESGLEYQVIFNKGAVMILPPGINKAKGLHEALKGMGLSEHNTVAVGDAENDNAMLQAAECAVAVNNALPQVKAIADWTTARSHGDGVCDLIDGLLRDDLASLDKKLHRHFMKLGKCKDGSVFRISPQRQRMLLVGTSGSGKTTLTAAFVERLIEKQYQFCLIDPEGDYLDMLGVISIGDSSQPPIIENVIRLLSQAQQSVVVCFLAIQLTERPAFFNKLLSQIVTLQHSNGHPHFMILDEAHHLIPKDVPESFYNFQDGFTNFVAVTTKPDLVNHDFLKRINTVITMGDQPGQTMTDFAKITGTIIKVEKDVVIDKGEVLVWQKAINETVVVTCSIPGHLLQRHKRKYATGDMGVNSFYFRGPAQKLNLKANNLHTFIQMGSGVDDETWLYHLHRNDYTNWLRASVKDEELASSVQKSGAKDKNASVSREMIFKLISDRYTAAA</sequence>
<gene>
    <name evidence="2" type="ORF">RG47T_5165</name>
</gene>
<dbReference type="InterPro" id="IPR006379">
    <property type="entry name" value="HAD-SF_hydro_IIB"/>
</dbReference>
<dbReference type="SUPFAM" id="SSF52540">
    <property type="entry name" value="P-loop containing nucleoside triphosphate hydrolases"/>
    <property type="match status" value="1"/>
</dbReference>
<organism evidence="2 3">
    <name type="scientific">Mucilaginibacter polytrichastri</name>
    <dbReference type="NCBI Taxonomy" id="1302689"/>
    <lineage>
        <taxon>Bacteria</taxon>
        <taxon>Pseudomonadati</taxon>
        <taxon>Bacteroidota</taxon>
        <taxon>Sphingobacteriia</taxon>
        <taxon>Sphingobacteriales</taxon>
        <taxon>Sphingobacteriaceae</taxon>
        <taxon>Mucilaginibacter</taxon>
    </lineage>
</organism>
<dbReference type="InterPro" id="IPR003593">
    <property type="entry name" value="AAA+_ATPase"/>
</dbReference>
<evidence type="ECO:0000313" key="2">
    <source>
        <dbReference type="EMBL" id="OKS89680.1"/>
    </source>
</evidence>
<keyword evidence="3" id="KW-1185">Reference proteome</keyword>
<dbReference type="GO" id="GO:0005829">
    <property type="term" value="C:cytosol"/>
    <property type="evidence" value="ECO:0007669"/>
    <property type="project" value="TreeGrafter"/>
</dbReference>
<reference evidence="2" key="1">
    <citation type="submission" date="2016-11" db="EMBL/GenBank/DDBJ databases">
        <title>Whole Genome Sequencing of Mucilaginibacter polytrichastri RG4-7(T) isolated from the moss sample.</title>
        <authorList>
            <person name="Li Y."/>
        </authorList>
    </citation>
    <scope>NUCLEOTIDE SEQUENCE [LARGE SCALE GENOMIC DNA]</scope>
    <source>
        <strain evidence="2">RG4-7</strain>
    </source>
</reference>
<dbReference type="InterPro" id="IPR049945">
    <property type="entry name" value="AAA_22"/>
</dbReference>
<dbReference type="GO" id="GO:0016791">
    <property type="term" value="F:phosphatase activity"/>
    <property type="evidence" value="ECO:0007669"/>
    <property type="project" value="TreeGrafter"/>
</dbReference>
<dbReference type="NCBIfam" id="TIGR01484">
    <property type="entry name" value="HAD-SF-IIB"/>
    <property type="match status" value="2"/>
</dbReference>
<dbReference type="GO" id="GO:0016887">
    <property type="term" value="F:ATP hydrolysis activity"/>
    <property type="evidence" value="ECO:0007669"/>
    <property type="project" value="InterPro"/>
</dbReference>
<dbReference type="Pfam" id="PF08282">
    <property type="entry name" value="Hydrolase_3"/>
    <property type="match status" value="2"/>
</dbReference>
<dbReference type="SUPFAM" id="SSF56784">
    <property type="entry name" value="HAD-like"/>
    <property type="match status" value="1"/>
</dbReference>
<dbReference type="InterPro" id="IPR023214">
    <property type="entry name" value="HAD_sf"/>
</dbReference>
<protein>
    <recommendedName>
        <fullName evidence="1">AAA+ ATPase domain-containing protein</fullName>
    </recommendedName>
</protein>
<dbReference type="PANTHER" id="PTHR10000">
    <property type="entry name" value="PHOSPHOSERINE PHOSPHATASE"/>
    <property type="match status" value="1"/>
</dbReference>
<dbReference type="Pfam" id="PF13401">
    <property type="entry name" value="AAA_22"/>
    <property type="match status" value="1"/>
</dbReference>
<dbReference type="PANTHER" id="PTHR10000:SF8">
    <property type="entry name" value="HAD SUPERFAMILY HYDROLASE-LIKE, TYPE 3"/>
    <property type="match status" value="1"/>
</dbReference>
<dbReference type="InterPro" id="IPR027417">
    <property type="entry name" value="P-loop_NTPase"/>
</dbReference>
<evidence type="ECO:0000259" key="1">
    <source>
        <dbReference type="SMART" id="SM00382"/>
    </source>
</evidence>
<feature type="domain" description="AAA+ ATPase" evidence="1">
    <location>
        <begin position="264"/>
        <end position="423"/>
    </location>
</feature>
<proteinExistence type="predicted"/>
<dbReference type="Gene3D" id="3.40.50.300">
    <property type="entry name" value="P-loop containing nucleotide triphosphate hydrolases"/>
    <property type="match status" value="1"/>
</dbReference>
<evidence type="ECO:0000313" key="3">
    <source>
        <dbReference type="Proteomes" id="UP000186720"/>
    </source>
</evidence>
<dbReference type="Gene3D" id="3.40.50.1000">
    <property type="entry name" value="HAD superfamily/HAD-like"/>
    <property type="match status" value="1"/>
</dbReference>
<dbReference type="SMART" id="SM00382">
    <property type="entry name" value="AAA"/>
    <property type="match status" value="1"/>
</dbReference>
<dbReference type="STRING" id="1302689.RG47T_5165"/>
<dbReference type="EMBL" id="MPPL01000001">
    <property type="protein sequence ID" value="OKS89680.1"/>
    <property type="molecule type" value="Genomic_DNA"/>
</dbReference>
<dbReference type="AlphaFoldDB" id="A0A1Q6A6P2"/>
<comment type="caution">
    <text evidence="2">The sequence shown here is derived from an EMBL/GenBank/DDBJ whole genome shotgun (WGS) entry which is preliminary data.</text>
</comment>
<dbReference type="Gene3D" id="3.90.1070.10">
    <property type="match status" value="1"/>
</dbReference>
<dbReference type="GO" id="GO:0000287">
    <property type="term" value="F:magnesium ion binding"/>
    <property type="evidence" value="ECO:0007669"/>
    <property type="project" value="TreeGrafter"/>
</dbReference>
<name>A0A1Q6A6P2_9SPHI</name>
<accession>A0A1Q6A6P2</accession>
<dbReference type="InterPro" id="IPR036412">
    <property type="entry name" value="HAD-like_sf"/>
</dbReference>